<sequence>MCENGITVSKVHLGTPKEQWFESYAFYPKHGYIEYEPRYMMKIL</sequence>
<evidence type="ECO:0008006" key="3">
    <source>
        <dbReference type="Google" id="ProtNLM"/>
    </source>
</evidence>
<gene>
    <name evidence="1" type="ORF">BUTYVIB_00288</name>
</gene>
<accession>D4RWF7</accession>
<dbReference type="AlphaFoldDB" id="D4RWF7"/>
<comment type="caution">
    <text evidence="1">The sequence shown here is derived from an EMBL/GenBank/DDBJ whole genome shotgun (WGS) entry which is preliminary data.</text>
</comment>
<evidence type="ECO:0000313" key="2">
    <source>
        <dbReference type="Proteomes" id="UP000006238"/>
    </source>
</evidence>
<protein>
    <recommendedName>
        <fullName evidence="3">N-acetyltransferase domain-containing protein</fullName>
    </recommendedName>
</protein>
<name>D4RWF7_9FIRM</name>
<keyword evidence="2" id="KW-1185">Reference proteome</keyword>
<dbReference type="EMBL" id="ABWN01000017">
    <property type="protein sequence ID" value="EFF69774.1"/>
    <property type="molecule type" value="Genomic_DNA"/>
</dbReference>
<dbReference type="eggNOG" id="COG0454">
    <property type="taxonomic scope" value="Bacteria"/>
</dbReference>
<reference evidence="1 2" key="1">
    <citation type="submission" date="2010-02" db="EMBL/GenBank/DDBJ databases">
        <authorList>
            <person name="Weinstock G."/>
            <person name="Sodergren E."/>
            <person name="Clifton S."/>
            <person name="Fulton L."/>
            <person name="Fulton B."/>
            <person name="Courtney L."/>
            <person name="Fronick C."/>
            <person name="Harrison M."/>
            <person name="Strong C."/>
            <person name="Farmer C."/>
            <person name="Delahaunty K."/>
            <person name="Markovic C."/>
            <person name="Hall O."/>
            <person name="Minx P."/>
            <person name="Tomlinson C."/>
            <person name="Mitreva M."/>
            <person name="Nelson J."/>
            <person name="Hou S."/>
            <person name="Wollam A."/>
            <person name="Pepin K.H."/>
            <person name="Johnson M."/>
            <person name="Bhonagiri V."/>
            <person name="Zhang X."/>
            <person name="Suruliraj S."/>
            <person name="Warren W."/>
            <person name="Chinwalla A."/>
            <person name="Mardis E.R."/>
            <person name="Wilson R.K."/>
        </authorList>
    </citation>
    <scope>NUCLEOTIDE SEQUENCE [LARGE SCALE GENOMIC DNA]</scope>
    <source>
        <strain evidence="1 2">DSM 2876</strain>
    </source>
</reference>
<evidence type="ECO:0000313" key="1">
    <source>
        <dbReference type="EMBL" id="EFF69774.1"/>
    </source>
</evidence>
<dbReference type="Proteomes" id="UP000006238">
    <property type="component" value="Unassembled WGS sequence"/>
</dbReference>
<dbReference type="HOGENOM" id="CLU_3213646_0_0_9"/>
<organism evidence="1 2">
    <name type="scientific">Eshraghiella crossota DSM 2876</name>
    <dbReference type="NCBI Taxonomy" id="511680"/>
    <lineage>
        <taxon>Bacteria</taxon>
        <taxon>Bacillati</taxon>
        <taxon>Bacillota</taxon>
        <taxon>Clostridia</taxon>
        <taxon>Lachnospirales</taxon>
        <taxon>Lachnospiraceae</taxon>
        <taxon>Eshraghiella</taxon>
    </lineage>
</organism>
<proteinExistence type="predicted"/>